<name>A0A9N7RLZ1_STRHE</name>
<evidence type="ECO:0000256" key="4">
    <source>
        <dbReference type="RuleBase" id="RU000570"/>
    </source>
</evidence>
<dbReference type="NCBIfam" id="TIGR01022">
    <property type="entry name" value="rpmJ_bact"/>
    <property type="match status" value="1"/>
</dbReference>
<evidence type="ECO:0000256" key="2">
    <source>
        <dbReference type="ARBA" id="ARBA00022980"/>
    </source>
</evidence>
<protein>
    <recommendedName>
        <fullName evidence="4">Ribosomal protein</fullName>
    </recommendedName>
</protein>
<evidence type="ECO:0000256" key="1">
    <source>
        <dbReference type="ARBA" id="ARBA00007645"/>
    </source>
</evidence>
<dbReference type="SUPFAM" id="SSF57840">
    <property type="entry name" value="Ribosomal protein L36"/>
    <property type="match status" value="1"/>
</dbReference>
<dbReference type="PANTHER" id="PTHR18804">
    <property type="entry name" value="RIBOSOMAL PROTEIN"/>
    <property type="match status" value="1"/>
</dbReference>
<dbReference type="GO" id="GO:0003735">
    <property type="term" value="F:structural constituent of ribosome"/>
    <property type="evidence" value="ECO:0007669"/>
    <property type="project" value="InterPro"/>
</dbReference>
<comment type="similarity">
    <text evidence="1 4">Belongs to the bacterial ribosomal protein bL36 family.</text>
</comment>
<evidence type="ECO:0000313" key="5">
    <source>
        <dbReference type="EMBL" id="CAA0837050.1"/>
    </source>
</evidence>
<organism evidence="5 6">
    <name type="scientific">Striga hermonthica</name>
    <name type="common">Purple witchweed</name>
    <name type="synonym">Buchnera hermonthica</name>
    <dbReference type="NCBI Taxonomy" id="68872"/>
    <lineage>
        <taxon>Eukaryota</taxon>
        <taxon>Viridiplantae</taxon>
        <taxon>Streptophyta</taxon>
        <taxon>Embryophyta</taxon>
        <taxon>Tracheophyta</taxon>
        <taxon>Spermatophyta</taxon>
        <taxon>Magnoliopsida</taxon>
        <taxon>eudicotyledons</taxon>
        <taxon>Gunneridae</taxon>
        <taxon>Pentapetalae</taxon>
        <taxon>asterids</taxon>
        <taxon>lamiids</taxon>
        <taxon>Lamiales</taxon>
        <taxon>Orobanchaceae</taxon>
        <taxon>Buchnereae</taxon>
        <taxon>Striga</taxon>
    </lineage>
</organism>
<evidence type="ECO:0000256" key="3">
    <source>
        <dbReference type="ARBA" id="ARBA00023274"/>
    </source>
</evidence>
<dbReference type="AlphaFoldDB" id="A0A9N7RLZ1"/>
<gene>
    <name evidence="5" type="ORF">SHERM_04068</name>
</gene>
<proteinExistence type="inferred from homology"/>
<dbReference type="GO" id="GO:1990904">
    <property type="term" value="C:ribonucleoprotein complex"/>
    <property type="evidence" value="ECO:0007669"/>
    <property type="project" value="UniProtKB-KW"/>
</dbReference>
<dbReference type="GO" id="GO:0006412">
    <property type="term" value="P:translation"/>
    <property type="evidence" value="ECO:0007669"/>
    <property type="project" value="InterPro"/>
</dbReference>
<dbReference type="OrthoDB" id="10265903at2759"/>
<comment type="caution">
    <text evidence="5">The sequence shown here is derived from an EMBL/GenBank/DDBJ whole genome shotgun (WGS) entry which is preliminary data.</text>
</comment>
<keyword evidence="3 4" id="KW-0687">Ribonucleoprotein</keyword>
<reference evidence="5" key="1">
    <citation type="submission" date="2019-12" db="EMBL/GenBank/DDBJ databases">
        <authorList>
            <person name="Scholes J."/>
        </authorList>
    </citation>
    <scope>NUCLEOTIDE SEQUENCE</scope>
</reference>
<dbReference type="EMBL" id="CACSLK010030184">
    <property type="protein sequence ID" value="CAA0837050.1"/>
    <property type="molecule type" value="Genomic_DNA"/>
</dbReference>
<evidence type="ECO:0000313" key="6">
    <source>
        <dbReference type="Proteomes" id="UP001153555"/>
    </source>
</evidence>
<dbReference type="HAMAP" id="MF_00251">
    <property type="entry name" value="Ribosomal_bL36"/>
    <property type="match status" value="1"/>
</dbReference>
<dbReference type="InterPro" id="IPR035977">
    <property type="entry name" value="Ribosomal_bL36_sp"/>
</dbReference>
<keyword evidence="2 4" id="KW-0689">Ribosomal protein</keyword>
<dbReference type="InterPro" id="IPR052010">
    <property type="entry name" value="Ribosomal_LSU_bL36"/>
</dbReference>
<sequence length="166" mass="18691">MGNLNLKSSCPCSSSIWTFCGDFTLSIVLSHQVRTAFTHQAAEFRRQLVDQPSLPLAIRFKRMKVRSSVKKMCEFCRVVKRRGRVYVLCSASPKHKQRQGISTFAYQGLIPPVAVTESSKEMTSFAADGAKNGLPSLIYHKNDTFTATPWWKVGLVSRLFNQNSNQ</sequence>
<dbReference type="Pfam" id="PF00444">
    <property type="entry name" value="Ribosomal_L36"/>
    <property type="match status" value="1"/>
</dbReference>
<keyword evidence="6" id="KW-1185">Reference proteome</keyword>
<dbReference type="PANTHER" id="PTHR18804:SF16">
    <property type="entry name" value="RIBOSOMAL PROTEIN"/>
    <property type="match status" value="1"/>
</dbReference>
<dbReference type="PROSITE" id="PS00828">
    <property type="entry name" value="RIBOSOMAL_L36"/>
    <property type="match status" value="1"/>
</dbReference>
<dbReference type="GO" id="GO:0005840">
    <property type="term" value="C:ribosome"/>
    <property type="evidence" value="ECO:0007669"/>
    <property type="project" value="UniProtKB-KW"/>
</dbReference>
<dbReference type="InterPro" id="IPR000473">
    <property type="entry name" value="Ribosomal_bL36"/>
</dbReference>
<dbReference type="Proteomes" id="UP001153555">
    <property type="component" value="Unassembled WGS sequence"/>
</dbReference>
<accession>A0A9N7RLZ1</accession>